<reference evidence="1 2" key="1">
    <citation type="submission" date="2016-03" db="EMBL/GenBank/DDBJ databases">
        <title>EvidentialGene: Evidence-directed Construction of Genes on Genomes.</title>
        <authorList>
            <person name="Gilbert D.G."/>
            <person name="Choi J.-H."/>
            <person name="Mockaitis K."/>
            <person name="Colbourne J."/>
            <person name="Pfrender M."/>
        </authorList>
    </citation>
    <scope>NUCLEOTIDE SEQUENCE [LARGE SCALE GENOMIC DNA]</scope>
    <source>
        <strain evidence="1 2">Xinb3</strain>
        <tissue evidence="1">Complete organism</tissue>
    </source>
</reference>
<sequence length="59" mass="6849">MQLQIRIYRVDVEHDELSRCDCDLIFIHRPHDSRLSFIIGRFVCLFSTAPRSPSNPSCG</sequence>
<proteinExistence type="predicted"/>
<dbReference type="Proteomes" id="UP000076858">
    <property type="component" value="Unassembled WGS sequence"/>
</dbReference>
<protein>
    <submittedName>
        <fullName evidence="1">Uncharacterized protein</fullName>
    </submittedName>
</protein>
<keyword evidence="2" id="KW-1185">Reference proteome</keyword>
<gene>
    <name evidence="1" type="ORF">APZ42_002411</name>
</gene>
<organism evidence="1 2">
    <name type="scientific">Daphnia magna</name>
    <dbReference type="NCBI Taxonomy" id="35525"/>
    <lineage>
        <taxon>Eukaryota</taxon>
        <taxon>Metazoa</taxon>
        <taxon>Ecdysozoa</taxon>
        <taxon>Arthropoda</taxon>
        <taxon>Crustacea</taxon>
        <taxon>Branchiopoda</taxon>
        <taxon>Diplostraca</taxon>
        <taxon>Cladocera</taxon>
        <taxon>Anomopoda</taxon>
        <taxon>Daphniidae</taxon>
        <taxon>Daphnia</taxon>
    </lineage>
</organism>
<dbReference type="AlphaFoldDB" id="A0A164IA22"/>
<dbReference type="EMBL" id="LRGB01007747">
    <property type="protein sequence ID" value="KZS01047.1"/>
    <property type="molecule type" value="Genomic_DNA"/>
</dbReference>
<accession>A0A164IA22</accession>
<name>A0A164IA22_9CRUS</name>
<evidence type="ECO:0000313" key="2">
    <source>
        <dbReference type="Proteomes" id="UP000076858"/>
    </source>
</evidence>
<comment type="caution">
    <text evidence="1">The sequence shown here is derived from an EMBL/GenBank/DDBJ whole genome shotgun (WGS) entry which is preliminary data.</text>
</comment>
<evidence type="ECO:0000313" key="1">
    <source>
        <dbReference type="EMBL" id="KZS01047.1"/>
    </source>
</evidence>